<evidence type="ECO:0000256" key="1">
    <source>
        <dbReference type="SAM" id="MobiDB-lite"/>
    </source>
</evidence>
<feature type="compositionally biased region" description="Low complexity" evidence="1">
    <location>
        <begin position="188"/>
        <end position="207"/>
    </location>
</feature>
<sequence>MSLTLDTAVPSSSSIAWHRTSWAVIARRPRRNPNYRHFPEPAGSATCWHLFVPTLLCLSFHECGAEGLYRYLSLSVHAITSTQVGIQGRAGTHTSPAVLDLISTAHVPLAMSALWRTEPIPSHLPHDMASTASRRPQIFVHFEFGVSFSSRHAPNQHSVSYVSRGMRDCAHYFPRQVPPPNTNYLNAPVYQPYQPSRQSPPTHAQTQHQHHHQQSMPTYAEPTRQSRNESRSSGSAHERGSSAPPPWHDSPWDAEVDALGSSALPRQRPRAPTSGPDYWKALPEVPSRFRLGEDEIPWSVSAWPGEYGMPDENDAADDDFSSELSMKFRDVSVSETPAPRERDDPGRRLELEALSAAMMTVDNGFEDQWWYQGERQPTTSATGDVLSSAAYATATATATAEAVPQTPVQPTSDESVGWAVAHDDPHVSVMSATMYNPSVLVSPMTEYASPRLHRSLTTRSEELFLY</sequence>
<organism evidence="2 3">
    <name type="scientific">Colletotrichum orbiculare (strain 104-T / ATCC 96160 / CBS 514.97 / LARS 414 / MAFF 240422)</name>
    <name type="common">Cucumber anthracnose fungus</name>
    <name type="synonym">Colletotrichum lagenarium</name>
    <dbReference type="NCBI Taxonomy" id="1213857"/>
    <lineage>
        <taxon>Eukaryota</taxon>
        <taxon>Fungi</taxon>
        <taxon>Dikarya</taxon>
        <taxon>Ascomycota</taxon>
        <taxon>Pezizomycotina</taxon>
        <taxon>Sordariomycetes</taxon>
        <taxon>Hypocreomycetidae</taxon>
        <taxon>Glomerellales</taxon>
        <taxon>Glomerellaceae</taxon>
        <taxon>Colletotrichum</taxon>
        <taxon>Colletotrichum orbiculare species complex</taxon>
    </lineage>
</organism>
<dbReference type="AlphaFoldDB" id="A0A484FMN4"/>
<reference evidence="3" key="2">
    <citation type="journal article" date="2019" name="Mol. Plant Microbe Interact.">
        <title>Genome sequence resources for four phytopathogenic fungi from the Colletotrichum orbiculare species complex.</title>
        <authorList>
            <person name="Gan P."/>
            <person name="Tsushima A."/>
            <person name="Narusaka M."/>
            <person name="Narusaka Y."/>
            <person name="Takano Y."/>
            <person name="Kubo Y."/>
            <person name="Shirasu K."/>
        </authorList>
    </citation>
    <scope>GENOME REANNOTATION</scope>
    <source>
        <strain evidence="3">104-T / ATCC 96160 / CBS 514.97 / LARS 414 / MAFF 240422</strain>
    </source>
</reference>
<feature type="region of interest" description="Disordered" evidence="1">
    <location>
        <begin position="173"/>
        <end position="281"/>
    </location>
</feature>
<gene>
    <name evidence="2" type="ORF">Cob_v007335</name>
</gene>
<reference evidence="3" key="1">
    <citation type="journal article" date="2013" name="New Phytol.">
        <title>Comparative genomic and transcriptomic analyses reveal the hemibiotrophic stage shift of Colletotrichum fungi.</title>
        <authorList>
            <person name="Gan P."/>
            <person name="Ikeda K."/>
            <person name="Irieda H."/>
            <person name="Narusaka M."/>
            <person name="O'Connell R.J."/>
            <person name="Narusaka Y."/>
            <person name="Takano Y."/>
            <person name="Kubo Y."/>
            <person name="Shirasu K."/>
        </authorList>
    </citation>
    <scope>NUCLEOTIDE SEQUENCE [LARGE SCALE GENOMIC DNA]</scope>
    <source>
        <strain evidence="3">104-T / ATCC 96160 / CBS 514.97 / LARS 414 / MAFF 240422</strain>
    </source>
</reference>
<dbReference type="Proteomes" id="UP000014480">
    <property type="component" value="Unassembled WGS sequence"/>
</dbReference>
<dbReference type="EMBL" id="AMCV02000019">
    <property type="protein sequence ID" value="TDZ19719.1"/>
    <property type="molecule type" value="Genomic_DNA"/>
</dbReference>
<comment type="caution">
    <text evidence="2">The sequence shown here is derived from an EMBL/GenBank/DDBJ whole genome shotgun (WGS) entry which is preliminary data.</text>
</comment>
<keyword evidence="3" id="KW-1185">Reference proteome</keyword>
<name>A0A484FMN4_COLOR</name>
<dbReference type="OrthoDB" id="5207413at2759"/>
<protein>
    <submittedName>
        <fullName evidence="2">Uncharacterized protein</fullName>
    </submittedName>
</protein>
<accession>A0A484FMN4</accession>
<evidence type="ECO:0000313" key="2">
    <source>
        <dbReference type="EMBL" id="TDZ19719.1"/>
    </source>
</evidence>
<evidence type="ECO:0000313" key="3">
    <source>
        <dbReference type="Proteomes" id="UP000014480"/>
    </source>
</evidence>
<feature type="compositionally biased region" description="Basic and acidic residues" evidence="1">
    <location>
        <begin position="224"/>
        <end position="240"/>
    </location>
</feature>
<proteinExistence type="predicted"/>